<feature type="transmembrane region" description="Helical" evidence="6">
    <location>
        <begin position="42"/>
        <end position="61"/>
    </location>
</feature>
<evidence type="ECO:0000256" key="4">
    <source>
        <dbReference type="ARBA" id="ARBA00022989"/>
    </source>
</evidence>
<dbReference type="PANTHER" id="PTHR23513">
    <property type="entry name" value="INTEGRAL MEMBRANE EFFLUX PROTEIN-RELATED"/>
    <property type="match status" value="1"/>
</dbReference>
<evidence type="ECO:0000256" key="5">
    <source>
        <dbReference type="ARBA" id="ARBA00023136"/>
    </source>
</evidence>
<evidence type="ECO:0000256" key="3">
    <source>
        <dbReference type="ARBA" id="ARBA00022692"/>
    </source>
</evidence>
<dbReference type="EMBL" id="VUOB01000036">
    <property type="protein sequence ID" value="KAA2260470.1"/>
    <property type="molecule type" value="Genomic_DNA"/>
</dbReference>
<keyword evidence="4 6" id="KW-1133">Transmembrane helix</keyword>
<feature type="transmembrane region" description="Helical" evidence="6">
    <location>
        <begin position="67"/>
        <end position="86"/>
    </location>
</feature>
<organism evidence="7 8">
    <name type="scientific">Solihabitans fulvus</name>
    <dbReference type="NCBI Taxonomy" id="1892852"/>
    <lineage>
        <taxon>Bacteria</taxon>
        <taxon>Bacillati</taxon>
        <taxon>Actinomycetota</taxon>
        <taxon>Actinomycetes</taxon>
        <taxon>Pseudonocardiales</taxon>
        <taxon>Pseudonocardiaceae</taxon>
        <taxon>Solihabitans</taxon>
    </lineage>
</organism>
<evidence type="ECO:0000256" key="1">
    <source>
        <dbReference type="ARBA" id="ARBA00004651"/>
    </source>
</evidence>
<evidence type="ECO:0000256" key="2">
    <source>
        <dbReference type="ARBA" id="ARBA00022475"/>
    </source>
</evidence>
<sequence length="102" mass="10326">MAYAIVVLIDCAVMIRNVIQVSLRQSGTPDELLGRVSGAHRLVTYGAIPLGAMLGGAVASAGGLRAAMVLASAIFGALAIFATCTITRARIAAIAADTTTHS</sequence>
<evidence type="ECO:0000313" key="8">
    <source>
        <dbReference type="Proteomes" id="UP000323454"/>
    </source>
</evidence>
<comment type="caution">
    <text evidence="7">The sequence shown here is derived from an EMBL/GenBank/DDBJ whole genome shotgun (WGS) entry which is preliminary data.</text>
</comment>
<reference evidence="7 8" key="2">
    <citation type="submission" date="2019-09" db="EMBL/GenBank/DDBJ databases">
        <authorList>
            <person name="Jin C."/>
        </authorList>
    </citation>
    <scope>NUCLEOTIDE SEQUENCE [LARGE SCALE GENOMIC DNA]</scope>
    <source>
        <strain evidence="7 8">AN110305</strain>
    </source>
</reference>
<dbReference type="Proteomes" id="UP000323454">
    <property type="component" value="Unassembled WGS sequence"/>
</dbReference>
<reference evidence="7 8" key="1">
    <citation type="submission" date="2019-09" db="EMBL/GenBank/DDBJ databases">
        <title>Goodfellowia gen. nov., a new genus of the Pseudonocardineae related to Actinoalloteichus, containing Goodfellowia coeruleoviolacea gen. nov., comb. nov. gen. nov., comb. nov.</title>
        <authorList>
            <person name="Labeda D."/>
        </authorList>
    </citation>
    <scope>NUCLEOTIDE SEQUENCE [LARGE SCALE GENOMIC DNA]</scope>
    <source>
        <strain evidence="7 8">AN110305</strain>
    </source>
</reference>
<dbReference type="AlphaFoldDB" id="A0A5B2XBL8"/>
<keyword evidence="2" id="KW-1003">Cell membrane</keyword>
<name>A0A5B2XBL8_9PSEU</name>
<dbReference type="Gene3D" id="1.20.1250.20">
    <property type="entry name" value="MFS general substrate transporter like domains"/>
    <property type="match status" value="1"/>
</dbReference>
<evidence type="ECO:0000313" key="7">
    <source>
        <dbReference type="EMBL" id="KAA2260470.1"/>
    </source>
</evidence>
<dbReference type="OrthoDB" id="3542743at2"/>
<accession>A0A5B2XBL8</accession>
<proteinExistence type="predicted"/>
<evidence type="ECO:0000256" key="6">
    <source>
        <dbReference type="SAM" id="Phobius"/>
    </source>
</evidence>
<gene>
    <name evidence="7" type="ORF">F0L68_20265</name>
</gene>
<protein>
    <submittedName>
        <fullName evidence="7">MFS transporter</fullName>
    </submittedName>
</protein>
<keyword evidence="3 6" id="KW-0812">Transmembrane</keyword>
<keyword evidence="5 6" id="KW-0472">Membrane</keyword>
<dbReference type="InterPro" id="IPR036259">
    <property type="entry name" value="MFS_trans_sf"/>
</dbReference>
<dbReference type="PANTHER" id="PTHR23513:SF6">
    <property type="entry name" value="MAJOR FACILITATOR SUPERFAMILY ASSOCIATED DOMAIN-CONTAINING PROTEIN"/>
    <property type="match status" value="1"/>
</dbReference>
<dbReference type="SUPFAM" id="SSF103473">
    <property type="entry name" value="MFS general substrate transporter"/>
    <property type="match status" value="1"/>
</dbReference>
<comment type="subcellular location">
    <subcellularLocation>
        <location evidence="1">Cell membrane</location>
        <topology evidence="1">Multi-pass membrane protein</topology>
    </subcellularLocation>
</comment>
<dbReference type="GO" id="GO:0005886">
    <property type="term" value="C:plasma membrane"/>
    <property type="evidence" value="ECO:0007669"/>
    <property type="project" value="UniProtKB-SubCell"/>
</dbReference>
<keyword evidence="8" id="KW-1185">Reference proteome</keyword>